<dbReference type="PANTHER" id="PTHR30195:SF15">
    <property type="entry name" value="TYPE I RESTRICTION ENZYME HINDI ENDONUCLEASE SUBUNIT"/>
    <property type="match status" value="1"/>
</dbReference>
<proteinExistence type="inferred from homology"/>
<dbReference type="InterPro" id="IPR014001">
    <property type="entry name" value="Helicase_ATP-bd"/>
</dbReference>
<evidence type="ECO:0000256" key="7">
    <source>
        <dbReference type="ARBA" id="ARBA00022801"/>
    </source>
</evidence>
<dbReference type="InterPro" id="IPR004473">
    <property type="entry name" value="Restrct_endonuc_typeI_HsdR"/>
</dbReference>
<keyword evidence="4 10" id="KW-0547">Nucleotide-binding</keyword>
<dbReference type="InterPro" id="IPR055180">
    <property type="entry name" value="HsdR_RecA-like_helicase_dom_2"/>
</dbReference>
<dbReference type="EMBL" id="CP020370">
    <property type="protein sequence ID" value="AUB79517.1"/>
    <property type="molecule type" value="Genomic_DNA"/>
</dbReference>
<evidence type="ECO:0000256" key="11">
    <source>
        <dbReference type="SAM" id="Coils"/>
    </source>
</evidence>
<comment type="catalytic activity">
    <reaction evidence="1 10">
        <text>Endonucleolytic cleavage of DNA to give random double-stranded fragments with terminal 5'-phosphates, ATP is simultaneously hydrolyzed.</text>
        <dbReference type="EC" id="3.1.21.3"/>
    </reaction>
</comment>
<organism evidence="13 14">
    <name type="scientific">Candidatus Thiodictyon syntrophicum</name>
    <dbReference type="NCBI Taxonomy" id="1166950"/>
    <lineage>
        <taxon>Bacteria</taxon>
        <taxon>Pseudomonadati</taxon>
        <taxon>Pseudomonadota</taxon>
        <taxon>Gammaproteobacteria</taxon>
        <taxon>Chromatiales</taxon>
        <taxon>Chromatiaceae</taxon>
        <taxon>Thiodictyon</taxon>
    </lineage>
</organism>
<keyword evidence="5 10" id="KW-0680">Restriction system</keyword>
<comment type="subunit">
    <text evidence="10">The type I restriction/modification system is composed of three polypeptides R, M and S.</text>
</comment>
<dbReference type="GO" id="GO:0009307">
    <property type="term" value="P:DNA restriction-modification system"/>
    <property type="evidence" value="ECO:0007669"/>
    <property type="project" value="UniProtKB-KW"/>
</dbReference>
<evidence type="ECO:0000256" key="10">
    <source>
        <dbReference type="RuleBase" id="RU364115"/>
    </source>
</evidence>
<comment type="function">
    <text evidence="10">Subunit R is required for both nuclease and ATPase activities, but not for modification.</text>
</comment>
<evidence type="ECO:0000256" key="8">
    <source>
        <dbReference type="ARBA" id="ARBA00022840"/>
    </source>
</evidence>
<feature type="coiled-coil region" evidence="11">
    <location>
        <begin position="911"/>
        <end position="949"/>
    </location>
</feature>
<evidence type="ECO:0000256" key="2">
    <source>
        <dbReference type="ARBA" id="ARBA00008598"/>
    </source>
</evidence>
<dbReference type="InterPro" id="IPR040980">
    <property type="entry name" value="SWI2_SNF2"/>
</dbReference>
<dbReference type="REBASE" id="226567">
    <property type="entry name" value="Tsy16TORF80P"/>
</dbReference>
<keyword evidence="6" id="KW-0255">Endonuclease</keyword>
<evidence type="ECO:0000313" key="13">
    <source>
        <dbReference type="EMBL" id="AUB79517.1"/>
    </source>
</evidence>
<dbReference type="Pfam" id="PF04313">
    <property type="entry name" value="HSDR_N"/>
    <property type="match status" value="1"/>
</dbReference>
<dbReference type="Pfam" id="PF22679">
    <property type="entry name" value="T1R_D3-like"/>
    <property type="match status" value="1"/>
</dbReference>
<dbReference type="Proteomes" id="UP000232638">
    <property type="component" value="Chromosome"/>
</dbReference>
<dbReference type="GO" id="GO:0003677">
    <property type="term" value="F:DNA binding"/>
    <property type="evidence" value="ECO:0007669"/>
    <property type="project" value="UniProtKB-KW"/>
</dbReference>
<keyword evidence="14" id="KW-1185">Reference proteome</keyword>
<keyword evidence="7 10" id="KW-0378">Hydrolase</keyword>
<reference evidence="13 14" key="1">
    <citation type="submission" date="2017-03" db="EMBL/GenBank/DDBJ databases">
        <title>Complete genome sequence of Candidatus 'Thiodictyon syntrophicum' sp. nov. strain Cad16T, a photolithoautotroph purple sulfur bacterium isolated from an alpine meromictic lake.</title>
        <authorList>
            <person name="Luedin S.M."/>
            <person name="Pothier J.F."/>
            <person name="Danza F."/>
            <person name="Storelli N."/>
            <person name="Wittwer M."/>
            <person name="Tonolla M."/>
        </authorList>
    </citation>
    <scope>NUCLEOTIDE SEQUENCE [LARGE SCALE GENOMIC DNA]</scope>
    <source>
        <strain evidence="13 14">Cad16T</strain>
    </source>
</reference>
<dbReference type="CDD" id="cd18800">
    <property type="entry name" value="SF2_C_EcoR124I-like"/>
    <property type="match status" value="1"/>
</dbReference>
<evidence type="ECO:0000256" key="1">
    <source>
        <dbReference type="ARBA" id="ARBA00000851"/>
    </source>
</evidence>
<dbReference type="OrthoDB" id="9758243at2"/>
<dbReference type="SUPFAM" id="SSF52540">
    <property type="entry name" value="P-loop containing nucleoside triphosphate hydrolases"/>
    <property type="match status" value="1"/>
</dbReference>
<dbReference type="InterPro" id="IPR051268">
    <property type="entry name" value="Type-I_R_enzyme_R_subunit"/>
</dbReference>
<gene>
    <name evidence="13" type="ORF">THSYN_00105</name>
</gene>
<sequence>MSESGYVELPVIAWLSGHGSATPGNQGLGWTYRDESAMAAFGRPPIDPLVESLLVAAIRRINPQVTTDAQALLAVQALRQAMGKPDRLTANRETLDLLRDGARVELTPGADATTVQFIAFEPERQHLNDFTATNQYRVQGVKQCRDDTVLLVNGIPLVIAEYKSYVSSGKDWTETVHQLHRYQRQAPLMLAPNVFCVAADEDAFRYGTVLRRDADQDAIERHLDTWGSWLSKYPDVKGWWNDPAADDPDDPLELPVKGLLRLAPCHVLDFLQHFVVFETKKGRTIKKVARYQQFEAVNDIVDRILALIGKPVGAQDRTGLVWHTQGSGKSLTMIFAAYKLARLLGLNNPTILIVVDRRDLKTQIADDFDACDFPGVRKALGVQDLKAILRGSRQPQRGTFVTTLQSFQQMGDLKPLAEDNIITLVDECHRSQKGGTADSYAMTMRVKLPNAFRFGLTGTPIDRAMTNTHRDFGPVIDGQQERYLSYYGIKRAIKDGATLEVHYLRDKVPFIVDEKALNVGFEQMCTEMEVEDEAAKDLIQRQRSQWKELARHPDRVEIVTAKMLEHFLAYPDPSGFKAQLVGVDRIACARFKDALDTKLKARGLPPDWSDVIISEAQNDDPDLTRFHYGKQKQDDLIDYFKLTPPQWEEWNRERYGEVRDQWRPPLKILIVCDRLLTGFDAPVEQVMYLDKPLRDHNLLQAIARTNRPLPAMDKRTGLVVDYFGVFANLAKALNFDENIREEALIDWEALKATVPGEVARCLETFKGIRISDTRDCLLAALRALKDPDAAKVFEVNFKSLERLWEAVSPDPCLYEHRYVYSWLCGIYIAYRRRQRGAASSATYGELSAKTRALIQQNTTFMDLAMALPVFRIDKDYLGKLDDLPSAADKAAALEAMLTAELTEDAGGGFTYRQLGERLARIKANKDAADKAAEERLKALRDIADEAVQRVEEPGALYLTLPGEYALFVVLRQFAAGKDTVYLATCARRMVAHLRDNQLLLPGWSSSKGGRMRVEDSLLAESWNPDYAALGFDSADVNPPFLEPALNELVTIDAAR</sequence>
<dbReference type="KEGG" id="tsy:THSYN_00105"/>
<feature type="domain" description="Helicase ATP-binding" evidence="12">
    <location>
        <begin position="310"/>
        <end position="478"/>
    </location>
</feature>
<dbReference type="Gene3D" id="3.40.50.300">
    <property type="entry name" value="P-loop containing nucleotide triphosphate hydrolases"/>
    <property type="match status" value="2"/>
</dbReference>
<evidence type="ECO:0000259" key="12">
    <source>
        <dbReference type="PROSITE" id="PS51192"/>
    </source>
</evidence>
<dbReference type="SMART" id="SM00487">
    <property type="entry name" value="DEXDc"/>
    <property type="match status" value="1"/>
</dbReference>
<dbReference type="PROSITE" id="PS51192">
    <property type="entry name" value="HELICASE_ATP_BIND_1"/>
    <property type="match status" value="1"/>
</dbReference>
<evidence type="ECO:0000313" key="14">
    <source>
        <dbReference type="Proteomes" id="UP000232638"/>
    </source>
</evidence>
<dbReference type="PANTHER" id="PTHR30195">
    <property type="entry name" value="TYPE I SITE-SPECIFIC DEOXYRIBONUCLEASE PROTEIN SUBUNIT M AND R"/>
    <property type="match status" value="1"/>
</dbReference>
<keyword evidence="9 10" id="KW-0238">DNA-binding</keyword>
<dbReference type="AlphaFoldDB" id="A0A2K8U1V0"/>
<dbReference type="CDD" id="cd22332">
    <property type="entry name" value="HsdR_N"/>
    <property type="match status" value="1"/>
</dbReference>
<dbReference type="RefSeq" id="WP_100917338.1">
    <property type="nucleotide sequence ID" value="NZ_CP020370.1"/>
</dbReference>
<evidence type="ECO:0000256" key="4">
    <source>
        <dbReference type="ARBA" id="ARBA00022741"/>
    </source>
</evidence>
<keyword evidence="11" id="KW-0175">Coiled coil</keyword>
<evidence type="ECO:0000256" key="6">
    <source>
        <dbReference type="ARBA" id="ARBA00022759"/>
    </source>
</evidence>
<dbReference type="InterPro" id="IPR027417">
    <property type="entry name" value="P-loop_NTPase"/>
</dbReference>
<name>A0A2K8U1V0_9GAMM</name>
<comment type="similarity">
    <text evidence="2 10">Belongs to the HsdR family.</text>
</comment>
<evidence type="ECO:0000256" key="3">
    <source>
        <dbReference type="ARBA" id="ARBA00022722"/>
    </source>
</evidence>
<dbReference type="InterPro" id="IPR007409">
    <property type="entry name" value="Restrct_endonuc_type1_HsdR_N"/>
</dbReference>
<protein>
    <recommendedName>
        <fullName evidence="10">Type I restriction enzyme endonuclease subunit</fullName>
        <shortName evidence="10">R protein</shortName>
        <ecNumber evidence="10">3.1.21.3</ecNumber>
    </recommendedName>
</protein>
<dbReference type="NCBIfam" id="TIGR00348">
    <property type="entry name" value="hsdR"/>
    <property type="match status" value="1"/>
</dbReference>
<dbReference type="EC" id="3.1.21.3" evidence="10"/>
<dbReference type="GO" id="GO:0005524">
    <property type="term" value="F:ATP binding"/>
    <property type="evidence" value="ECO:0007669"/>
    <property type="project" value="UniProtKB-KW"/>
</dbReference>
<dbReference type="Gene3D" id="3.90.1570.50">
    <property type="match status" value="1"/>
</dbReference>
<evidence type="ECO:0000256" key="9">
    <source>
        <dbReference type="ARBA" id="ARBA00023125"/>
    </source>
</evidence>
<evidence type="ECO:0000256" key="5">
    <source>
        <dbReference type="ARBA" id="ARBA00022747"/>
    </source>
</evidence>
<keyword evidence="3" id="KW-0540">Nuclease</keyword>
<dbReference type="Pfam" id="PF18766">
    <property type="entry name" value="SWI2_SNF2"/>
    <property type="match status" value="1"/>
</dbReference>
<dbReference type="GO" id="GO:0009035">
    <property type="term" value="F:type I site-specific deoxyribonuclease activity"/>
    <property type="evidence" value="ECO:0007669"/>
    <property type="project" value="UniProtKB-EC"/>
</dbReference>
<accession>A0A2K8U1V0</accession>
<keyword evidence="8 10" id="KW-0067">ATP-binding</keyword>